<dbReference type="PANTHER" id="PTHR42898">
    <property type="entry name" value="TROPINONE REDUCTASE"/>
    <property type="match status" value="1"/>
</dbReference>
<dbReference type="GO" id="GO:0016616">
    <property type="term" value="F:oxidoreductase activity, acting on the CH-OH group of donors, NAD or NADP as acceptor"/>
    <property type="evidence" value="ECO:0007669"/>
    <property type="project" value="UniProtKB-ARBA"/>
</dbReference>
<accession>A0AAV9LYR5</accession>
<dbReference type="PANTHER" id="PTHR42898:SF72">
    <property type="entry name" value="TROPINONE REDUCTASE 1"/>
    <property type="match status" value="1"/>
</dbReference>
<dbReference type="PRINTS" id="PR00081">
    <property type="entry name" value="GDHRDH"/>
</dbReference>
<evidence type="ECO:0000256" key="2">
    <source>
        <dbReference type="ARBA" id="ARBA00023002"/>
    </source>
</evidence>
<gene>
    <name evidence="3" type="ORF">R3W88_023576</name>
</gene>
<dbReference type="CDD" id="cd05329">
    <property type="entry name" value="TR_SDR_c"/>
    <property type="match status" value="1"/>
</dbReference>
<sequence>MAEKKESNNSEDGRWTFQGQTALVTGGTKGIGHAIVEELAGFGAIVYTCCRNQEQLDQCLEKWRGKGYKVEGCVCDLILRPQREMLMEKVINFFQGKLNILINNVGINISKPATEYTEEVYSIIMKTNFEASYHISQIAHPILKASGSGSIVFISSVVGFVALPASSMYSATKGAMNQLTKNLAYEWAKDNIRVNAVAPWIIKTPLIEALKQNPLIKEHIEKNISRTPISRAGEPKEVSAMVAFLCFPAASYITGQVICVDGGLTINGSF</sequence>
<keyword evidence="1" id="KW-0521">NADP</keyword>
<comment type="caution">
    <text evidence="3">The sequence shown here is derived from an EMBL/GenBank/DDBJ whole genome shotgun (WGS) entry which is preliminary data.</text>
</comment>
<name>A0AAV9LYR5_9SOLN</name>
<dbReference type="EMBL" id="JAWPEI010000003">
    <property type="protein sequence ID" value="KAK4730588.1"/>
    <property type="molecule type" value="Genomic_DNA"/>
</dbReference>
<keyword evidence="4" id="KW-1185">Reference proteome</keyword>
<keyword evidence="2" id="KW-0560">Oxidoreductase</keyword>
<evidence type="ECO:0000313" key="4">
    <source>
        <dbReference type="Proteomes" id="UP001311915"/>
    </source>
</evidence>
<evidence type="ECO:0008006" key="5">
    <source>
        <dbReference type="Google" id="ProtNLM"/>
    </source>
</evidence>
<dbReference type="Proteomes" id="UP001311915">
    <property type="component" value="Unassembled WGS sequence"/>
</dbReference>
<dbReference type="InterPro" id="IPR020904">
    <property type="entry name" value="Sc_DH/Rdtase_CS"/>
</dbReference>
<evidence type="ECO:0000313" key="3">
    <source>
        <dbReference type="EMBL" id="KAK4730588.1"/>
    </source>
</evidence>
<reference evidence="3 4" key="1">
    <citation type="submission" date="2023-10" db="EMBL/GenBank/DDBJ databases">
        <title>Genome-Wide Identification Analysis in wild type Solanum Pinnatisectum Reveals Some Genes Defensing Phytophthora Infestans.</title>
        <authorList>
            <person name="Sun C."/>
        </authorList>
    </citation>
    <scope>NUCLEOTIDE SEQUENCE [LARGE SCALE GENOMIC DNA]</scope>
    <source>
        <strain evidence="3">LQN</strain>
        <tissue evidence="3">Leaf</tissue>
    </source>
</reference>
<dbReference type="SUPFAM" id="SSF51735">
    <property type="entry name" value="NAD(P)-binding Rossmann-fold domains"/>
    <property type="match status" value="1"/>
</dbReference>
<dbReference type="InterPro" id="IPR002347">
    <property type="entry name" value="SDR_fam"/>
</dbReference>
<dbReference type="InterPro" id="IPR036291">
    <property type="entry name" value="NAD(P)-bd_dom_sf"/>
</dbReference>
<proteinExistence type="predicted"/>
<evidence type="ECO:0000256" key="1">
    <source>
        <dbReference type="ARBA" id="ARBA00022857"/>
    </source>
</evidence>
<dbReference type="PRINTS" id="PR00080">
    <property type="entry name" value="SDRFAMILY"/>
</dbReference>
<dbReference type="AlphaFoldDB" id="A0AAV9LYR5"/>
<dbReference type="InterPro" id="IPR045000">
    <property type="entry name" value="TR"/>
</dbReference>
<dbReference type="Gene3D" id="3.40.50.720">
    <property type="entry name" value="NAD(P)-binding Rossmann-like Domain"/>
    <property type="match status" value="1"/>
</dbReference>
<dbReference type="PROSITE" id="PS00061">
    <property type="entry name" value="ADH_SHORT"/>
    <property type="match status" value="1"/>
</dbReference>
<organism evidence="3 4">
    <name type="scientific">Solanum pinnatisectum</name>
    <name type="common">tansyleaf nightshade</name>
    <dbReference type="NCBI Taxonomy" id="50273"/>
    <lineage>
        <taxon>Eukaryota</taxon>
        <taxon>Viridiplantae</taxon>
        <taxon>Streptophyta</taxon>
        <taxon>Embryophyta</taxon>
        <taxon>Tracheophyta</taxon>
        <taxon>Spermatophyta</taxon>
        <taxon>Magnoliopsida</taxon>
        <taxon>eudicotyledons</taxon>
        <taxon>Gunneridae</taxon>
        <taxon>Pentapetalae</taxon>
        <taxon>asterids</taxon>
        <taxon>lamiids</taxon>
        <taxon>Solanales</taxon>
        <taxon>Solanaceae</taxon>
        <taxon>Solanoideae</taxon>
        <taxon>Solaneae</taxon>
        <taxon>Solanum</taxon>
    </lineage>
</organism>
<dbReference type="FunFam" id="3.40.50.720:FF:000084">
    <property type="entry name" value="Short-chain dehydrogenase reductase"/>
    <property type="match status" value="1"/>
</dbReference>
<dbReference type="Pfam" id="PF13561">
    <property type="entry name" value="adh_short_C2"/>
    <property type="match status" value="1"/>
</dbReference>
<protein>
    <recommendedName>
        <fullName evidence="5">Tropinone reductase I</fullName>
    </recommendedName>
</protein>